<dbReference type="InterPro" id="IPR011659">
    <property type="entry name" value="WD40"/>
</dbReference>
<dbReference type="PANTHER" id="PTHR36842:SF1">
    <property type="entry name" value="PROTEIN TOLB"/>
    <property type="match status" value="1"/>
</dbReference>
<evidence type="ECO:0000259" key="3">
    <source>
        <dbReference type="Pfam" id="PF01979"/>
    </source>
</evidence>
<gene>
    <name evidence="4" type="ORF">WFZ85_06185</name>
</gene>
<dbReference type="Pfam" id="PF07676">
    <property type="entry name" value="PD40"/>
    <property type="match status" value="4"/>
</dbReference>
<dbReference type="InterPro" id="IPR011042">
    <property type="entry name" value="6-blade_b-propeller_TolB-like"/>
</dbReference>
<dbReference type="Pfam" id="PF01979">
    <property type="entry name" value="Amidohydro_1"/>
    <property type="match status" value="1"/>
</dbReference>
<dbReference type="InterPro" id="IPR011059">
    <property type="entry name" value="Metal-dep_hydrolase_composite"/>
</dbReference>
<dbReference type="InterPro" id="IPR032466">
    <property type="entry name" value="Metal_Hydrolase"/>
</dbReference>
<dbReference type="Gene3D" id="2.120.10.30">
    <property type="entry name" value="TolB, C-terminal domain"/>
    <property type="match status" value="3"/>
</dbReference>
<feature type="domain" description="Amidohydrolase-related" evidence="3">
    <location>
        <begin position="985"/>
        <end position="1048"/>
    </location>
</feature>
<comment type="similarity">
    <text evidence="1">Belongs to the TolB family.</text>
</comment>
<feature type="chain" id="PRO_5045688244" evidence="2">
    <location>
        <begin position="21"/>
        <end position="1101"/>
    </location>
</feature>
<evidence type="ECO:0000313" key="4">
    <source>
        <dbReference type="EMBL" id="MEM0542196.1"/>
    </source>
</evidence>
<protein>
    <submittedName>
        <fullName evidence="4">Amidohydrolase family protein</fullName>
    </submittedName>
</protein>
<feature type="signal peptide" evidence="2">
    <location>
        <begin position="1"/>
        <end position="20"/>
    </location>
</feature>
<dbReference type="Proteomes" id="UP001460072">
    <property type="component" value="Unassembled WGS sequence"/>
</dbReference>
<keyword evidence="2" id="KW-0732">Signal</keyword>
<dbReference type="SUPFAM" id="SSF82171">
    <property type="entry name" value="DPP6 N-terminal domain-like"/>
    <property type="match status" value="2"/>
</dbReference>
<keyword evidence="5" id="KW-1185">Reference proteome</keyword>
<name>A0ABU9N4V6_9FLAO</name>
<dbReference type="Gene3D" id="2.30.40.10">
    <property type="entry name" value="Urease, subunit C, domain 1"/>
    <property type="match status" value="2"/>
</dbReference>
<sequence>MFKKLLFLSFFLFSFEISNAQEVTKPDKEQTRWDITKPGENFNYKTHNFSTSEGTWMNLDVSPDGSTIVFDLLGDIYSLPIAGGKAKVLRTGIPFEVQPRFSPDGSKISFTSDAGGGDNLWIMNADGSNAKQVTKEDFRLITNPAWMPNGNYLVGRKNFTSQRSAGAGEMWQYHISGGTGVQLTKRKNDQQDVNEPIISPDGKYMYYSEDMSPGGFFQYNKDPNSQIYIIYRYEFETGKTETVTGGPGGAFRPQLSRDGKKLAFVKRVRTATVLYLHDIETGEEWPVCDKLDKDQQTAWAMFGVYPNFSWLPNNEDIVIWFGGKIQKVNTKTYEITNIPFSADVTVDIADRVHFNTPISDTDFTVKMIRDAVTSPDGKTLVFRAIGYLWTKSLPNGTPKRLTNDTDFEAEPTFSSDGKSIIYVTWNDTELGSIKKVNMDGKNVVKLTDKKGIYRTPSLSPDGKLIVFRKEAGNLDQGNAFTLKPGIYTMNSNGGDSKFITSSGEYPIFTKDGARIFYQTGGVFFGNLVKELKSVDLNGKDERTHIKSKYANRLIPSPDNQWIAFTHLHKGYLAPLNMNGQEIDLDNKTTAVPVSELTQDSGINLHWAQNSQKVMWTLGDEYYSNDLKNRFTFLPDSPEKVEKPVNNGIKIGLTVKVDKPKGKLALKNARIITMDGDKIIEKGTIIINKNRIEAVGQTSEISIPSDARIYDLEGKTLMPGMVDAHAHVGAFRYGLTTQQNWQFYANLAFGVTTSHDPSSNTESIFTLSEMVKSGALVGPRIYSTGFILYGADGDFKAVVNSLDDARSSIKRTKAFGALSVKSYNQPRRDQRQQVLQAAREEGINVVPEGGSNFFHNMTMVIDGHTGIEHNIPVTPVYKDVIELWSNSKVGYTPTLIVNYGGLNSEYYWYQKTNVWENKKLLQFTPRAIIDSRSRYRIMAPEEDYKNDHILTSQSVKKLADKGVKVNMGAHGQLQGLGAHWELWSINQGGMSNLETLKTATINSANYIGAGSDIGSLEVGKLADILVLDKNPLDNIQNSLSLRYTIANGRMYNSETMNEEGNEPKKRKSFYWENSKYSTNFPWHEESESYMHQQCCGAKHAHN</sequence>
<evidence type="ECO:0000256" key="1">
    <source>
        <dbReference type="ARBA" id="ARBA00009820"/>
    </source>
</evidence>
<organism evidence="4 5">
    <name type="scientific">Flavobacterium aureirubrum</name>
    <dbReference type="NCBI Taxonomy" id="3133147"/>
    <lineage>
        <taxon>Bacteria</taxon>
        <taxon>Pseudomonadati</taxon>
        <taxon>Bacteroidota</taxon>
        <taxon>Flavobacteriia</taxon>
        <taxon>Flavobacteriales</taxon>
        <taxon>Flavobacteriaceae</taxon>
        <taxon>Flavobacterium</taxon>
    </lineage>
</organism>
<evidence type="ECO:0000256" key="2">
    <source>
        <dbReference type="SAM" id="SignalP"/>
    </source>
</evidence>
<dbReference type="EMBL" id="JBCGDO010000005">
    <property type="protein sequence ID" value="MEM0542196.1"/>
    <property type="molecule type" value="Genomic_DNA"/>
</dbReference>
<dbReference type="RefSeq" id="WP_342695420.1">
    <property type="nucleotide sequence ID" value="NZ_JBCGDO010000005.1"/>
</dbReference>
<accession>A0ABU9N4V6</accession>
<dbReference type="SUPFAM" id="SSF51556">
    <property type="entry name" value="Metallo-dependent hydrolases"/>
    <property type="match status" value="1"/>
</dbReference>
<evidence type="ECO:0000313" key="5">
    <source>
        <dbReference type="Proteomes" id="UP001460072"/>
    </source>
</evidence>
<dbReference type="InterPro" id="IPR006680">
    <property type="entry name" value="Amidohydro-rel"/>
</dbReference>
<dbReference type="Gene3D" id="3.20.20.140">
    <property type="entry name" value="Metal-dependent hydrolases"/>
    <property type="match status" value="2"/>
</dbReference>
<reference evidence="4 5" key="1">
    <citation type="submission" date="2024-03" db="EMBL/GenBank/DDBJ databases">
        <title>Two novel species of the genus Flavobacterium exhibiting potentially degradation of complex polysaccharides.</title>
        <authorList>
            <person name="Lian X."/>
        </authorList>
    </citation>
    <scope>NUCLEOTIDE SEQUENCE [LARGE SCALE GENOMIC DNA]</scope>
    <source>
        <strain evidence="5">j3</strain>
    </source>
</reference>
<dbReference type="PANTHER" id="PTHR36842">
    <property type="entry name" value="PROTEIN TOLB HOMOLOG"/>
    <property type="match status" value="1"/>
</dbReference>
<proteinExistence type="inferred from homology"/>
<comment type="caution">
    <text evidence="4">The sequence shown here is derived from an EMBL/GenBank/DDBJ whole genome shotgun (WGS) entry which is preliminary data.</text>
</comment>
<dbReference type="SUPFAM" id="SSF51338">
    <property type="entry name" value="Composite domain of metallo-dependent hydrolases"/>
    <property type="match status" value="1"/>
</dbReference>